<reference evidence="6 7" key="1">
    <citation type="submission" date="2017-12" db="EMBL/GenBank/DDBJ databases">
        <title>Phylogenetic diversity of female urinary microbiome.</title>
        <authorList>
            <person name="Thomas-White K."/>
            <person name="Wolfe A.J."/>
        </authorList>
    </citation>
    <scope>NUCLEOTIDE SEQUENCE [LARGE SCALE GENOMIC DNA]</scope>
    <source>
        <strain evidence="6 7">UMB0426</strain>
    </source>
</reference>
<dbReference type="InterPro" id="IPR036271">
    <property type="entry name" value="Tet_transcr_reg_TetR-rel_C_sf"/>
</dbReference>
<dbReference type="SUPFAM" id="SSF48498">
    <property type="entry name" value="Tetracyclin repressor-like, C-terminal domain"/>
    <property type="match status" value="1"/>
</dbReference>
<dbReference type="InterPro" id="IPR001647">
    <property type="entry name" value="HTH_TetR"/>
</dbReference>
<organism evidence="6 7">
    <name type="scientific">Brevibacterium ravenspurgense</name>
    <dbReference type="NCBI Taxonomy" id="479117"/>
    <lineage>
        <taxon>Bacteria</taxon>
        <taxon>Bacillati</taxon>
        <taxon>Actinomycetota</taxon>
        <taxon>Actinomycetes</taxon>
        <taxon>Micrococcales</taxon>
        <taxon>Brevibacteriaceae</taxon>
        <taxon>Brevibacterium</taxon>
    </lineage>
</organism>
<dbReference type="STRING" id="1176165.GCA_001584405_00014"/>
<evidence type="ECO:0000256" key="1">
    <source>
        <dbReference type="ARBA" id="ARBA00023015"/>
    </source>
</evidence>
<evidence type="ECO:0000256" key="3">
    <source>
        <dbReference type="ARBA" id="ARBA00023163"/>
    </source>
</evidence>
<feature type="DNA-binding region" description="H-T-H motif" evidence="4">
    <location>
        <begin position="24"/>
        <end position="43"/>
    </location>
</feature>
<dbReference type="Pfam" id="PF00440">
    <property type="entry name" value="TetR_N"/>
    <property type="match status" value="1"/>
</dbReference>
<evidence type="ECO:0000256" key="4">
    <source>
        <dbReference type="PROSITE-ProRule" id="PRU00335"/>
    </source>
</evidence>
<gene>
    <name evidence="6" type="ORF">CYJ40_10850</name>
</gene>
<dbReference type="PANTHER" id="PTHR30055">
    <property type="entry name" value="HTH-TYPE TRANSCRIPTIONAL REGULATOR RUTR"/>
    <property type="match status" value="1"/>
</dbReference>
<keyword evidence="2 4" id="KW-0238">DNA-binding</keyword>
<keyword evidence="1" id="KW-0805">Transcription regulation</keyword>
<dbReference type="InterPro" id="IPR009057">
    <property type="entry name" value="Homeodomain-like_sf"/>
</dbReference>
<accession>A0A2I1IE53</accession>
<dbReference type="GO" id="GO:0003700">
    <property type="term" value="F:DNA-binding transcription factor activity"/>
    <property type="evidence" value="ECO:0007669"/>
    <property type="project" value="TreeGrafter"/>
</dbReference>
<evidence type="ECO:0000313" key="6">
    <source>
        <dbReference type="EMBL" id="PKY69391.1"/>
    </source>
</evidence>
<keyword evidence="3" id="KW-0804">Transcription</keyword>
<dbReference type="SUPFAM" id="SSF46689">
    <property type="entry name" value="Homeodomain-like"/>
    <property type="match status" value="1"/>
</dbReference>
<dbReference type="Proteomes" id="UP000242755">
    <property type="component" value="Unassembled WGS sequence"/>
</dbReference>
<dbReference type="PANTHER" id="PTHR30055:SF234">
    <property type="entry name" value="HTH-TYPE TRANSCRIPTIONAL REGULATOR BETI"/>
    <property type="match status" value="1"/>
</dbReference>
<dbReference type="GO" id="GO:0000976">
    <property type="term" value="F:transcription cis-regulatory region binding"/>
    <property type="evidence" value="ECO:0007669"/>
    <property type="project" value="TreeGrafter"/>
</dbReference>
<sequence>MRTDPRPAILAAAFSQLDEGRAVSLDSVARSVGLTKPGVMYHFPTKEALMLALVDSVLDRWEEALVARLGSSPEGAAPAARIGAYVDWSLSGGFDETDLVAMSDPKLRRSLTQRWAERLAPWLVVPDDVAPDERTRLLAARLLADGGWLAEAANVSPPTPGDLAQLRAFAHNLVKD</sequence>
<dbReference type="AlphaFoldDB" id="A0A2I1IE53"/>
<comment type="caution">
    <text evidence="6">The sequence shown here is derived from an EMBL/GenBank/DDBJ whole genome shotgun (WGS) entry which is preliminary data.</text>
</comment>
<evidence type="ECO:0000259" key="5">
    <source>
        <dbReference type="PROSITE" id="PS50977"/>
    </source>
</evidence>
<dbReference type="EMBL" id="PKGO01000016">
    <property type="protein sequence ID" value="PKY69391.1"/>
    <property type="molecule type" value="Genomic_DNA"/>
</dbReference>
<evidence type="ECO:0000256" key="2">
    <source>
        <dbReference type="ARBA" id="ARBA00023125"/>
    </source>
</evidence>
<feature type="domain" description="HTH tetR-type" evidence="5">
    <location>
        <begin position="3"/>
        <end position="61"/>
    </location>
</feature>
<dbReference type="Gene3D" id="1.10.357.10">
    <property type="entry name" value="Tetracycline Repressor, domain 2"/>
    <property type="match status" value="1"/>
</dbReference>
<proteinExistence type="predicted"/>
<evidence type="ECO:0000313" key="7">
    <source>
        <dbReference type="Proteomes" id="UP000242755"/>
    </source>
</evidence>
<dbReference type="RefSeq" id="WP_019174037.1">
    <property type="nucleotide sequence ID" value="NZ_LPXW01000022.1"/>
</dbReference>
<protein>
    <submittedName>
        <fullName evidence="6">TetR family transcriptional regulator</fullName>
    </submittedName>
</protein>
<name>A0A2I1IE53_9MICO</name>
<dbReference type="InterPro" id="IPR050109">
    <property type="entry name" value="HTH-type_TetR-like_transc_reg"/>
</dbReference>
<dbReference type="PROSITE" id="PS50977">
    <property type="entry name" value="HTH_TETR_2"/>
    <property type="match status" value="1"/>
</dbReference>